<dbReference type="SUPFAM" id="SSF56529">
    <property type="entry name" value="FAH"/>
    <property type="match status" value="1"/>
</dbReference>
<keyword evidence="5" id="KW-1185">Reference proteome</keyword>
<dbReference type="InterPro" id="IPR011234">
    <property type="entry name" value="Fumarylacetoacetase-like_C"/>
</dbReference>
<dbReference type="RefSeq" id="WP_274191129.1">
    <property type="nucleotide sequence ID" value="NZ_BAABHN010000068.1"/>
</dbReference>
<proteinExistence type="inferred from homology"/>
<gene>
    <name evidence="4" type="ORF">ACFPEL_29595</name>
</gene>
<evidence type="ECO:0000313" key="5">
    <source>
        <dbReference type="Proteomes" id="UP001595909"/>
    </source>
</evidence>
<dbReference type="InterPro" id="IPR036663">
    <property type="entry name" value="Fumarylacetoacetase_C_sf"/>
</dbReference>
<sequence length="308" mass="32669">MREAPWMLVTHHQGDAAKSEVGIRAGGVIRRAPDELAGRTMLEVLGEWDTLAPVLRGLDPDRLAPVEGAVLLAPLLYPPKVLCAGANYYAHLAEMGVDRPPGPVEPYFFFKPPTTSVVGPGEPIVLPPRAGRKIDWEVELAAVIGRRCVDVPVEHALDVVAGWTVVNDVSSRDLLDRAGAIAPPFGHDWVGAKAGDTFCPTGPGIVPSWMVDDPQRVALRLSVNGVVKQDSSTTDMVTPIDQLIAAASRAVTLEPGDVLATGTPAGVGFPRGEFLAPGDETVAEVDGIGALHNPVAERTTREDSSWAR</sequence>
<dbReference type="PANTHER" id="PTHR42796">
    <property type="entry name" value="FUMARYLACETOACETATE HYDROLASE DOMAIN-CONTAINING PROTEIN 2A-RELATED"/>
    <property type="match status" value="1"/>
</dbReference>
<name>A0ABV9RSS8_9PSEU</name>
<evidence type="ECO:0000256" key="2">
    <source>
        <dbReference type="ARBA" id="ARBA00022723"/>
    </source>
</evidence>
<dbReference type="EMBL" id="JBHSIM010000068">
    <property type="protein sequence ID" value="MFC4836589.1"/>
    <property type="molecule type" value="Genomic_DNA"/>
</dbReference>
<protein>
    <submittedName>
        <fullName evidence="4">Fumarylacetoacetate hydrolase family protein</fullName>
    </submittedName>
</protein>
<comment type="similarity">
    <text evidence="1">Belongs to the FAH family.</text>
</comment>
<keyword evidence="4" id="KW-0378">Hydrolase</keyword>
<keyword evidence="2" id="KW-0479">Metal-binding</keyword>
<dbReference type="GO" id="GO:0016787">
    <property type="term" value="F:hydrolase activity"/>
    <property type="evidence" value="ECO:0007669"/>
    <property type="project" value="UniProtKB-KW"/>
</dbReference>
<comment type="caution">
    <text evidence="4">The sequence shown here is derived from an EMBL/GenBank/DDBJ whole genome shotgun (WGS) entry which is preliminary data.</text>
</comment>
<accession>A0ABV9RSS8</accession>
<organism evidence="4 5">
    <name type="scientific">Actinomycetospora chibensis</name>
    <dbReference type="NCBI Taxonomy" id="663606"/>
    <lineage>
        <taxon>Bacteria</taxon>
        <taxon>Bacillati</taxon>
        <taxon>Actinomycetota</taxon>
        <taxon>Actinomycetes</taxon>
        <taxon>Pseudonocardiales</taxon>
        <taxon>Pseudonocardiaceae</taxon>
        <taxon>Actinomycetospora</taxon>
    </lineage>
</organism>
<reference evidence="5" key="1">
    <citation type="journal article" date="2019" name="Int. J. Syst. Evol. Microbiol.">
        <title>The Global Catalogue of Microorganisms (GCM) 10K type strain sequencing project: providing services to taxonomists for standard genome sequencing and annotation.</title>
        <authorList>
            <consortium name="The Broad Institute Genomics Platform"/>
            <consortium name="The Broad Institute Genome Sequencing Center for Infectious Disease"/>
            <person name="Wu L."/>
            <person name="Ma J."/>
        </authorList>
    </citation>
    <scope>NUCLEOTIDE SEQUENCE [LARGE SCALE GENOMIC DNA]</scope>
    <source>
        <strain evidence="5">CCUG 50347</strain>
    </source>
</reference>
<evidence type="ECO:0000313" key="4">
    <source>
        <dbReference type="EMBL" id="MFC4836589.1"/>
    </source>
</evidence>
<dbReference type="Pfam" id="PF01557">
    <property type="entry name" value="FAA_hydrolase"/>
    <property type="match status" value="1"/>
</dbReference>
<evidence type="ECO:0000256" key="1">
    <source>
        <dbReference type="ARBA" id="ARBA00010211"/>
    </source>
</evidence>
<dbReference type="PANTHER" id="PTHR42796:SF4">
    <property type="entry name" value="FUMARYLACETOACETATE HYDROLASE DOMAIN-CONTAINING PROTEIN 2A"/>
    <property type="match status" value="1"/>
</dbReference>
<dbReference type="InterPro" id="IPR051121">
    <property type="entry name" value="FAH"/>
</dbReference>
<evidence type="ECO:0000259" key="3">
    <source>
        <dbReference type="Pfam" id="PF01557"/>
    </source>
</evidence>
<dbReference type="Proteomes" id="UP001595909">
    <property type="component" value="Unassembled WGS sequence"/>
</dbReference>
<feature type="domain" description="Fumarylacetoacetase-like C-terminal" evidence="3">
    <location>
        <begin position="80"/>
        <end position="295"/>
    </location>
</feature>
<dbReference type="Gene3D" id="3.90.850.10">
    <property type="entry name" value="Fumarylacetoacetase-like, C-terminal domain"/>
    <property type="match status" value="1"/>
</dbReference>